<proteinExistence type="predicted"/>
<protein>
    <recommendedName>
        <fullName evidence="4">Ecp2 effector protein domain-containing protein</fullName>
    </recommendedName>
</protein>
<evidence type="ECO:0000256" key="1">
    <source>
        <dbReference type="SAM" id="SignalP"/>
    </source>
</evidence>
<evidence type="ECO:0008006" key="4">
    <source>
        <dbReference type="Google" id="ProtNLM"/>
    </source>
</evidence>
<sequence>MLFSAFLVSLLLGPSTLVNGFVITGLHKRDVTAQLTVGSSMVPLSRLDGAKFVGDALRKVCSNTGCDSGTTVTTPEYSAQFKTFGDRIGCKWSVTASGNYDSTDERDYMIALLTTSLTATAKVETITISKEDNPLCDHQGRPGCVNEKIEITSGVNFQQVVLNLDGGANKGQLDYRLGVQCKKSGGFDCPSAISGNLKDALSGVPGVGLIIAQIFDISCAA</sequence>
<dbReference type="OrthoDB" id="5350342at2759"/>
<feature type="signal peptide" evidence="1">
    <location>
        <begin position="1"/>
        <end position="20"/>
    </location>
</feature>
<comment type="caution">
    <text evidence="2">The sequence shown here is derived from an EMBL/GenBank/DDBJ whole genome shotgun (WGS) entry which is preliminary data.</text>
</comment>
<dbReference type="Proteomes" id="UP000813461">
    <property type="component" value="Unassembled WGS sequence"/>
</dbReference>
<keyword evidence="1" id="KW-0732">Signal</keyword>
<name>A0A8K0QZG4_9PLEO</name>
<dbReference type="EMBL" id="JAGMVJ010000015">
    <property type="protein sequence ID" value="KAH7081050.1"/>
    <property type="molecule type" value="Genomic_DNA"/>
</dbReference>
<dbReference type="AlphaFoldDB" id="A0A8K0QZG4"/>
<keyword evidence="3" id="KW-1185">Reference proteome</keyword>
<gene>
    <name evidence="2" type="ORF">FB567DRAFT_551807</name>
</gene>
<feature type="chain" id="PRO_5035469661" description="Ecp2 effector protein domain-containing protein" evidence="1">
    <location>
        <begin position="21"/>
        <end position="221"/>
    </location>
</feature>
<evidence type="ECO:0000313" key="2">
    <source>
        <dbReference type="EMBL" id="KAH7081050.1"/>
    </source>
</evidence>
<accession>A0A8K0QZG4</accession>
<reference evidence="2" key="1">
    <citation type="journal article" date="2021" name="Nat. Commun.">
        <title>Genetic determinants of endophytism in the Arabidopsis root mycobiome.</title>
        <authorList>
            <person name="Mesny F."/>
            <person name="Miyauchi S."/>
            <person name="Thiergart T."/>
            <person name="Pickel B."/>
            <person name="Atanasova L."/>
            <person name="Karlsson M."/>
            <person name="Huettel B."/>
            <person name="Barry K.W."/>
            <person name="Haridas S."/>
            <person name="Chen C."/>
            <person name="Bauer D."/>
            <person name="Andreopoulos W."/>
            <person name="Pangilinan J."/>
            <person name="LaButti K."/>
            <person name="Riley R."/>
            <person name="Lipzen A."/>
            <person name="Clum A."/>
            <person name="Drula E."/>
            <person name="Henrissat B."/>
            <person name="Kohler A."/>
            <person name="Grigoriev I.V."/>
            <person name="Martin F.M."/>
            <person name="Hacquard S."/>
        </authorList>
    </citation>
    <scope>NUCLEOTIDE SEQUENCE</scope>
    <source>
        <strain evidence="2">MPI-SDFR-AT-0120</strain>
    </source>
</reference>
<evidence type="ECO:0000313" key="3">
    <source>
        <dbReference type="Proteomes" id="UP000813461"/>
    </source>
</evidence>
<organism evidence="2 3">
    <name type="scientific">Paraphoma chrysanthemicola</name>
    <dbReference type="NCBI Taxonomy" id="798071"/>
    <lineage>
        <taxon>Eukaryota</taxon>
        <taxon>Fungi</taxon>
        <taxon>Dikarya</taxon>
        <taxon>Ascomycota</taxon>
        <taxon>Pezizomycotina</taxon>
        <taxon>Dothideomycetes</taxon>
        <taxon>Pleosporomycetidae</taxon>
        <taxon>Pleosporales</taxon>
        <taxon>Pleosporineae</taxon>
        <taxon>Phaeosphaeriaceae</taxon>
        <taxon>Paraphoma</taxon>
    </lineage>
</organism>